<dbReference type="AlphaFoldDB" id="A0A0G0JCA0"/>
<reference evidence="5 6" key="1">
    <citation type="journal article" date="2015" name="Nature">
        <title>rRNA introns, odd ribosomes, and small enigmatic genomes across a large radiation of phyla.</title>
        <authorList>
            <person name="Brown C.T."/>
            <person name="Hug L.A."/>
            <person name="Thomas B.C."/>
            <person name="Sharon I."/>
            <person name="Castelle C.J."/>
            <person name="Singh A."/>
            <person name="Wilkins M.J."/>
            <person name="Williams K.H."/>
            <person name="Banfield J.F."/>
        </authorList>
    </citation>
    <scope>NUCLEOTIDE SEQUENCE [LARGE SCALE GENOMIC DNA]</scope>
</reference>
<comment type="caution">
    <text evidence="5">The sequence shown here is derived from an EMBL/GenBank/DDBJ whole genome shotgun (WGS) entry which is preliminary data.</text>
</comment>
<comment type="similarity">
    <text evidence="2">Belongs to the transketolase family.</text>
</comment>
<dbReference type="InterPro" id="IPR051157">
    <property type="entry name" value="PDH/Transketolase"/>
</dbReference>
<dbReference type="PANTHER" id="PTHR43825">
    <property type="entry name" value="PYRUVATE DEHYDROGENASE E1 COMPONENT"/>
    <property type="match status" value="1"/>
</dbReference>
<evidence type="ECO:0000313" key="6">
    <source>
        <dbReference type="Proteomes" id="UP000033876"/>
    </source>
</evidence>
<feature type="domain" description="Transketolase-like pyrimidine-binding" evidence="4">
    <location>
        <begin position="18"/>
        <end position="183"/>
    </location>
</feature>
<dbReference type="SUPFAM" id="SSF52922">
    <property type="entry name" value="TK C-terminal domain-like"/>
    <property type="match status" value="1"/>
</dbReference>
<comment type="cofactor">
    <cofactor evidence="1">
        <name>thiamine diphosphate</name>
        <dbReference type="ChEBI" id="CHEBI:58937"/>
    </cofactor>
</comment>
<dbReference type="InterPro" id="IPR009014">
    <property type="entry name" value="Transketo_C/PFOR_II"/>
</dbReference>
<evidence type="ECO:0000256" key="3">
    <source>
        <dbReference type="ARBA" id="ARBA00023052"/>
    </source>
</evidence>
<protein>
    <submittedName>
        <fullName evidence="5">Transketolase central region</fullName>
    </submittedName>
</protein>
<proteinExistence type="inferred from homology"/>
<evidence type="ECO:0000313" key="5">
    <source>
        <dbReference type="EMBL" id="KKQ34409.1"/>
    </source>
</evidence>
<dbReference type="Pfam" id="PF02780">
    <property type="entry name" value="Transketolase_C"/>
    <property type="match status" value="1"/>
</dbReference>
<dbReference type="InterPro" id="IPR033248">
    <property type="entry name" value="Transketolase_C"/>
</dbReference>
<evidence type="ECO:0000256" key="1">
    <source>
        <dbReference type="ARBA" id="ARBA00001964"/>
    </source>
</evidence>
<accession>A0A0G0JCA0</accession>
<gene>
    <name evidence="5" type="ORF">US50_C0050G0017</name>
</gene>
<dbReference type="EMBL" id="LBTF01000050">
    <property type="protein sequence ID" value="KKQ34409.1"/>
    <property type="molecule type" value="Genomic_DNA"/>
</dbReference>
<dbReference type="SMART" id="SM00861">
    <property type="entry name" value="Transket_pyr"/>
    <property type="match status" value="1"/>
</dbReference>
<dbReference type="SUPFAM" id="SSF52518">
    <property type="entry name" value="Thiamin diphosphate-binding fold (THDP-binding)"/>
    <property type="match status" value="1"/>
</dbReference>
<dbReference type="PATRIC" id="fig|1618742.3.peg.734"/>
<keyword evidence="3" id="KW-0786">Thiamine pyrophosphate</keyword>
<evidence type="ECO:0000259" key="4">
    <source>
        <dbReference type="SMART" id="SM00861"/>
    </source>
</evidence>
<dbReference type="InterPro" id="IPR005475">
    <property type="entry name" value="Transketolase-like_Pyr-bd"/>
</dbReference>
<dbReference type="Gene3D" id="3.40.50.920">
    <property type="match status" value="1"/>
</dbReference>
<dbReference type="FunFam" id="3.40.50.970:FF:000129">
    <property type="entry name" value="Transketolase"/>
    <property type="match status" value="1"/>
</dbReference>
<dbReference type="PANTHER" id="PTHR43825:SF1">
    <property type="entry name" value="TRANSKETOLASE-LIKE PYRIMIDINE-BINDING DOMAIN-CONTAINING PROTEIN"/>
    <property type="match status" value="1"/>
</dbReference>
<dbReference type="Proteomes" id="UP000033876">
    <property type="component" value="Unassembled WGS sequence"/>
</dbReference>
<dbReference type="CDD" id="cd07033">
    <property type="entry name" value="TPP_PYR_DXS_TK_like"/>
    <property type="match status" value="1"/>
</dbReference>
<sequence length="284" mass="31105">MNYKLVKNYLDDKTIKWSPMREGAGLGMAELGEEKKDMVLLGADTIESCRAHYFAKKFPERTIECGVAEQNLIGVSAGLAYNGKVPYAVTYSPFLIGRPWEPIRTTIAYPNNHVVFVASHAGIATGSDGPTHQMTEDIALTRCLPNFTVICPCDHEQALKAVKAAYDLKGPVYVRCARGGSASGGKDSIEIEVINLHTIKPIDEKTIVKSAKKTGKVFTVEDHNIIGGMGSAVAELLGENHPVPIKIYGVMDQFTESGSVKDLWEKYKLDKDGIKKTIIKFLSK</sequence>
<evidence type="ECO:0000256" key="2">
    <source>
        <dbReference type="ARBA" id="ARBA00007131"/>
    </source>
</evidence>
<dbReference type="Pfam" id="PF02779">
    <property type="entry name" value="Transket_pyr"/>
    <property type="match status" value="1"/>
</dbReference>
<dbReference type="InterPro" id="IPR029061">
    <property type="entry name" value="THDP-binding"/>
</dbReference>
<name>A0A0G0JCA0_9BACT</name>
<organism evidence="5 6">
    <name type="scientific">Candidatus Nomurabacteria bacterium GW2011_GWB1_37_5</name>
    <dbReference type="NCBI Taxonomy" id="1618742"/>
    <lineage>
        <taxon>Bacteria</taxon>
        <taxon>Candidatus Nomuraibacteriota</taxon>
    </lineage>
</organism>
<dbReference type="Gene3D" id="3.40.50.970">
    <property type="match status" value="1"/>
</dbReference>